<organism evidence="2 3">
    <name type="scientific">Streptococcus agalactiae</name>
    <dbReference type="NCBI Taxonomy" id="1311"/>
    <lineage>
        <taxon>Bacteria</taxon>
        <taxon>Bacillati</taxon>
        <taxon>Bacillota</taxon>
        <taxon>Bacilli</taxon>
        <taxon>Lactobacillales</taxon>
        <taxon>Streptococcaceae</taxon>
        <taxon>Streptococcus</taxon>
    </lineage>
</organism>
<gene>
    <name evidence="2" type="ORF">NCTC9828_00030</name>
</gene>
<sequence>MCKSIVQPYLNVILIQKTWIIFLIYLTSANSFAAQKGLKHMSMKC</sequence>
<dbReference type="Proteomes" id="UP000255140">
    <property type="component" value="Unassembled WGS sequence"/>
</dbReference>
<keyword evidence="1" id="KW-0472">Membrane</keyword>
<keyword evidence="1" id="KW-1133">Transmembrane helix</keyword>
<dbReference type="EMBL" id="UHEW01000003">
    <property type="protein sequence ID" value="SUN25625.1"/>
    <property type="molecule type" value="Genomic_DNA"/>
</dbReference>
<reference evidence="2 3" key="1">
    <citation type="submission" date="2018-06" db="EMBL/GenBank/DDBJ databases">
        <authorList>
            <consortium name="Pathogen Informatics"/>
            <person name="Doyle S."/>
        </authorList>
    </citation>
    <scope>NUCLEOTIDE SEQUENCE [LARGE SCALE GENOMIC DNA]</scope>
    <source>
        <strain evidence="2 3">NCTC9828</strain>
    </source>
</reference>
<name>A0AB74H115_STRAG</name>
<evidence type="ECO:0000256" key="1">
    <source>
        <dbReference type="SAM" id="Phobius"/>
    </source>
</evidence>
<dbReference type="AlphaFoldDB" id="A0AB74H115"/>
<comment type="caution">
    <text evidence="2">The sequence shown here is derived from an EMBL/GenBank/DDBJ whole genome shotgun (WGS) entry which is preliminary data.</text>
</comment>
<feature type="transmembrane region" description="Helical" evidence="1">
    <location>
        <begin position="12"/>
        <end position="34"/>
    </location>
</feature>
<proteinExistence type="predicted"/>
<evidence type="ECO:0000313" key="3">
    <source>
        <dbReference type="Proteomes" id="UP000255140"/>
    </source>
</evidence>
<keyword evidence="1" id="KW-0812">Transmembrane</keyword>
<evidence type="ECO:0000313" key="2">
    <source>
        <dbReference type="EMBL" id="SUN25625.1"/>
    </source>
</evidence>
<protein>
    <submittedName>
        <fullName evidence="2">Transcriptional regulator, RofA</fullName>
    </submittedName>
</protein>
<accession>A0AB74H115</accession>